<dbReference type="PANTHER" id="PTHR48228:SF5">
    <property type="entry name" value="ALPHA-METHYLACYL-COA RACEMASE"/>
    <property type="match status" value="1"/>
</dbReference>
<dbReference type="Gene3D" id="3.40.50.10540">
    <property type="entry name" value="Crotonobetainyl-coa:carnitine coa-transferase, domain 1"/>
    <property type="match status" value="1"/>
</dbReference>
<name>A0ABW9FME7_9NOCA</name>
<dbReference type="InterPro" id="IPR003673">
    <property type="entry name" value="CoA-Trfase_fam_III"/>
</dbReference>
<sequence>MTARPLDGVRVVDMSSFVAGPTAGRVLAELGAEVIRVDPISGAVDGARWPVTDDGVSLYWAGLNQAKKSVTVDLRSEAGRGFVTDLVAEAGILLENAAHARWLDNDVLAQRCPGLIHLHIEGYADGAPAVDYTVNAEVGLPLMTGPQGSDTPVNHVLPAWDLLTGLYAALGLVTALRRREQTGEGAYLQLALSDVALSAVASMGWVAEADRCGTGRPRQGNALFGSYGADFPTADGHAVMVVGLTSGQWRALIDVTDTADIFSALERHRGLDLSVEADRYAARDAITAVLRPWFESRTLEQITTDFAGTRVLWSAYRTLAEVAADIRHVAGDVVVQEVDHPGIGAMLTSRSPLRWSGAYTDAAPAPVSGAHTREVAAAAGLDDSAIDALVAAGVLGKPETT</sequence>
<dbReference type="InterPro" id="IPR050509">
    <property type="entry name" value="CoA-transferase_III"/>
</dbReference>
<evidence type="ECO:0000313" key="1">
    <source>
        <dbReference type="EMBL" id="MFM1726751.1"/>
    </source>
</evidence>
<keyword evidence="1" id="KW-0808">Transferase</keyword>
<comment type="caution">
    <text evidence="1">The sequence shown here is derived from an EMBL/GenBank/DDBJ whole genome shotgun (WGS) entry which is preliminary data.</text>
</comment>
<dbReference type="Gene3D" id="3.30.1540.10">
    <property type="entry name" value="formyl-coa transferase, domain 3"/>
    <property type="match status" value="1"/>
</dbReference>
<dbReference type="EMBL" id="JBDLNU010000001">
    <property type="protein sequence ID" value="MFM1726751.1"/>
    <property type="molecule type" value="Genomic_DNA"/>
</dbReference>
<keyword evidence="2" id="KW-1185">Reference proteome</keyword>
<dbReference type="Proteomes" id="UP001629744">
    <property type="component" value="Unassembled WGS sequence"/>
</dbReference>
<dbReference type="Pfam" id="PF02515">
    <property type="entry name" value="CoA_transf_3"/>
    <property type="match status" value="1"/>
</dbReference>
<dbReference type="RefSeq" id="WP_348609787.1">
    <property type="nucleotide sequence ID" value="NZ_CP157276.1"/>
</dbReference>
<reference evidence="1 2" key="1">
    <citation type="submission" date="2023-11" db="EMBL/GenBank/DDBJ databases">
        <authorList>
            <person name="Val-Calvo J."/>
            <person name="Scortti M."/>
            <person name="Vazquez-Boland J."/>
        </authorList>
    </citation>
    <scope>NUCLEOTIDE SEQUENCE [LARGE SCALE GENOMIC DNA]</scope>
    <source>
        <strain evidence="1 2">DSM 46662</strain>
    </source>
</reference>
<dbReference type="InterPro" id="IPR023606">
    <property type="entry name" value="CoA-Trfase_III_dom_1_sf"/>
</dbReference>
<protein>
    <submittedName>
        <fullName evidence="1">CoA transferase</fullName>
    </submittedName>
</protein>
<dbReference type="InterPro" id="IPR044855">
    <property type="entry name" value="CoA-Trfase_III_dom3_sf"/>
</dbReference>
<dbReference type="PANTHER" id="PTHR48228">
    <property type="entry name" value="SUCCINYL-COA--D-CITRAMALATE COA-TRANSFERASE"/>
    <property type="match status" value="1"/>
</dbReference>
<gene>
    <name evidence="1" type="ORF">ABEU19_000189</name>
</gene>
<proteinExistence type="predicted"/>
<evidence type="ECO:0000313" key="2">
    <source>
        <dbReference type="Proteomes" id="UP001629744"/>
    </source>
</evidence>
<organism evidence="1 2">
    <name type="scientific">Prescottella soli</name>
    <dbReference type="NCBI Taxonomy" id="1543852"/>
    <lineage>
        <taxon>Bacteria</taxon>
        <taxon>Bacillati</taxon>
        <taxon>Actinomycetota</taxon>
        <taxon>Actinomycetes</taxon>
        <taxon>Mycobacteriales</taxon>
        <taxon>Nocardiaceae</taxon>
        <taxon>Prescottella</taxon>
    </lineage>
</organism>
<dbReference type="GO" id="GO:0016740">
    <property type="term" value="F:transferase activity"/>
    <property type="evidence" value="ECO:0007669"/>
    <property type="project" value="UniProtKB-KW"/>
</dbReference>
<accession>A0ABW9FME7</accession>
<dbReference type="SUPFAM" id="SSF89796">
    <property type="entry name" value="CoA-transferase family III (CaiB/BaiF)"/>
    <property type="match status" value="1"/>
</dbReference>